<reference evidence="3" key="1">
    <citation type="journal article" date="2019" name="Int. J. Syst. Evol. Microbiol.">
        <title>The Global Catalogue of Microorganisms (GCM) 10K type strain sequencing project: providing services to taxonomists for standard genome sequencing and annotation.</title>
        <authorList>
            <consortium name="The Broad Institute Genomics Platform"/>
            <consortium name="The Broad Institute Genome Sequencing Center for Infectious Disease"/>
            <person name="Wu L."/>
            <person name="Ma J."/>
        </authorList>
    </citation>
    <scope>NUCLEOTIDE SEQUENCE [LARGE SCALE GENOMIC DNA]</scope>
    <source>
        <strain evidence="3">JCM 4805</strain>
    </source>
</reference>
<proteinExistence type="predicted"/>
<organism evidence="2 3">
    <name type="scientific">Streptomyces olivaceiscleroticus</name>
    <dbReference type="NCBI Taxonomy" id="68245"/>
    <lineage>
        <taxon>Bacteria</taxon>
        <taxon>Bacillati</taxon>
        <taxon>Actinomycetota</taxon>
        <taxon>Actinomycetes</taxon>
        <taxon>Kitasatosporales</taxon>
        <taxon>Streptomycetaceae</taxon>
        <taxon>Streptomyces</taxon>
    </lineage>
</organism>
<dbReference type="Pfam" id="PF18029">
    <property type="entry name" value="Glyoxalase_6"/>
    <property type="match status" value="1"/>
</dbReference>
<evidence type="ECO:0000313" key="3">
    <source>
        <dbReference type="Proteomes" id="UP001500909"/>
    </source>
</evidence>
<keyword evidence="3" id="KW-1185">Reference proteome</keyword>
<evidence type="ECO:0000259" key="1">
    <source>
        <dbReference type="PROSITE" id="PS51819"/>
    </source>
</evidence>
<evidence type="ECO:0000313" key="2">
    <source>
        <dbReference type="EMBL" id="GAA0448228.1"/>
    </source>
</evidence>
<dbReference type="SUPFAM" id="SSF54593">
    <property type="entry name" value="Glyoxalase/Bleomycin resistance protein/Dihydroxybiphenyl dioxygenase"/>
    <property type="match status" value="1"/>
</dbReference>
<dbReference type="InterPro" id="IPR029068">
    <property type="entry name" value="Glyas_Bleomycin-R_OHBP_Dase"/>
</dbReference>
<dbReference type="PROSITE" id="PS51819">
    <property type="entry name" value="VOC"/>
    <property type="match status" value="1"/>
</dbReference>
<dbReference type="InterPro" id="IPR041581">
    <property type="entry name" value="Glyoxalase_6"/>
</dbReference>
<dbReference type="Proteomes" id="UP001500909">
    <property type="component" value="Unassembled WGS sequence"/>
</dbReference>
<dbReference type="InterPro" id="IPR037523">
    <property type="entry name" value="VOC_core"/>
</dbReference>
<dbReference type="PANTHER" id="PTHR35908">
    <property type="entry name" value="HYPOTHETICAL FUSION PROTEIN"/>
    <property type="match status" value="1"/>
</dbReference>
<protein>
    <submittedName>
        <fullName evidence="2">VOC family protein</fullName>
    </submittedName>
</protein>
<sequence length="116" mass="13078">MRARLDEIVFDCHDPQELARFWARLLESEAVRRNADWSYVDPPEMPRLAFQRVPEPKTTKNRVHLDLLAGDIPTATAEAVRMGAVAVGELVTNPYGRFQVLVDPEGNKFCFVSGHG</sequence>
<dbReference type="RefSeq" id="WP_346093331.1">
    <property type="nucleotide sequence ID" value="NZ_BAAABY010000009.1"/>
</dbReference>
<dbReference type="PANTHER" id="PTHR35908:SF1">
    <property type="entry name" value="CONSERVED PROTEIN"/>
    <property type="match status" value="1"/>
</dbReference>
<comment type="caution">
    <text evidence="2">The sequence shown here is derived from an EMBL/GenBank/DDBJ whole genome shotgun (WGS) entry which is preliminary data.</text>
</comment>
<dbReference type="Gene3D" id="3.10.180.10">
    <property type="entry name" value="2,3-Dihydroxybiphenyl 1,2-Dioxygenase, domain 1"/>
    <property type="match status" value="1"/>
</dbReference>
<accession>A0ABP3JBX7</accession>
<feature type="domain" description="VOC" evidence="1">
    <location>
        <begin position="4"/>
        <end position="114"/>
    </location>
</feature>
<name>A0ABP3JBX7_9ACTN</name>
<gene>
    <name evidence="2" type="ORF">GCM10010361_10180</name>
</gene>
<dbReference type="CDD" id="cd06587">
    <property type="entry name" value="VOC"/>
    <property type="match status" value="1"/>
</dbReference>
<dbReference type="EMBL" id="BAAABY010000009">
    <property type="protein sequence ID" value="GAA0448228.1"/>
    <property type="molecule type" value="Genomic_DNA"/>
</dbReference>